<evidence type="ECO:0000259" key="1">
    <source>
        <dbReference type="Pfam" id="PF13369"/>
    </source>
</evidence>
<name>E9GKP5_DAPPU</name>
<protein>
    <recommendedName>
        <fullName evidence="1">Protein SirB1 N-terminal domain-containing protein</fullName>
    </recommendedName>
</protein>
<gene>
    <name evidence="2" type="ORF">DAPPUDRAFT_304321</name>
</gene>
<dbReference type="Pfam" id="PF13369">
    <property type="entry name" value="Transglut_core2"/>
    <property type="match status" value="1"/>
</dbReference>
<keyword evidence="3" id="KW-1185">Reference proteome</keyword>
<dbReference type="AlphaFoldDB" id="E9GKP5"/>
<dbReference type="PANTHER" id="PTHR31350:SF21">
    <property type="entry name" value="F-BOX ONLY PROTEIN 21"/>
    <property type="match status" value="1"/>
</dbReference>
<proteinExistence type="predicted"/>
<feature type="domain" description="Protein SirB1 N-terminal" evidence="1">
    <location>
        <begin position="7"/>
        <end position="81"/>
    </location>
</feature>
<dbReference type="OrthoDB" id="28868at2759"/>
<reference evidence="2 3" key="1">
    <citation type="journal article" date="2011" name="Science">
        <title>The ecoresponsive genome of Daphnia pulex.</title>
        <authorList>
            <person name="Colbourne J.K."/>
            <person name="Pfrender M.E."/>
            <person name="Gilbert D."/>
            <person name="Thomas W.K."/>
            <person name="Tucker A."/>
            <person name="Oakley T.H."/>
            <person name="Tokishita S."/>
            <person name="Aerts A."/>
            <person name="Arnold G.J."/>
            <person name="Basu M.K."/>
            <person name="Bauer D.J."/>
            <person name="Caceres C.E."/>
            <person name="Carmel L."/>
            <person name="Casola C."/>
            <person name="Choi J.H."/>
            <person name="Detter J.C."/>
            <person name="Dong Q."/>
            <person name="Dusheyko S."/>
            <person name="Eads B.D."/>
            <person name="Frohlich T."/>
            <person name="Geiler-Samerotte K.A."/>
            <person name="Gerlach D."/>
            <person name="Hatcher P."/>
            <person name="Jogdeo S."/>
            <person name="Krijgsveld J."/>
            <person name="Kriventseva E.V."/>
            <person name="Kultz D."/>
            <person name="Laforsch C."/>
            <person name="Lindquist E."/>
            <person name="Lopez J."/>
            <person name="Manak J.R."/>
            <person name="Muller J."/>
            <person name="Pangilinan J."/>
            <person name="Patwardhan R.P."/>
            <person name="Pitluck S."/>
            <person name="Pritham E.J."/>
            <person name="Rechtsteiner A."/>
            <person name="Rho M."/>
            <person name="Rogozin I.B."/>
            <person name="Sakarya O."/>
            <person name="Salamov A."/>
            <person name="Schaack S."/>
            <person name="Shapiro H."/>
            <person name="Shiga Y."/>
            <person name="Skalitzky C."/>
            <person name="Smith Z."/>
            <person name="Souvorov A."/>
            <person name="Sung W."/>
            <person name="Tang Z."/>
            <person name="Tsuchiya D."/>
            <person name="Tu H."/>
            <person name="Vos H."/>
            <person name="Wang M."/>
            <person name="Wolf Y.I."/>
            <person name="Yamagata H."/>
            <person name="Yamada T."/>
            <person name="Ye Y."/>
            <person name="Shaw J.R."/>
            <person name="Andrews J."/>
            <person name="Crease T.J."/>
            <person name="Tang H."/>
            <person name="Lucas S.M."/>
            <person name="Robertson H.M."/>
            <person name="Bork P."/>
            <person name="Koonin E.V."/>
            <person name="Zdobnov E.M."/>
            <person name="Grigoriev I.V."/>
            <person name="Lynch M."/>
            <person name="Boore J.L."/>
        </authorList>
    </citation>
    <scope>NUCLEOTIDE SEQUENCE [LARGE SCALE GENOMIC DNA]</scope>
</reference>
<dbReference type="PhylomeDB" id="E9GKP5"/>
<dbReference type="EMBL" id="GL732550">
    <property type="protein sequence ID" value="EFX79719.1"/>
    <property type="molecule type" value="Genomic_DNA"/>
</dbReference>
<dbReference type="Proteomes" id="UP000000305">
    <property type="component" value="Unassembled WGS sequence"/>
</dbReference>
<organism evidence="2 3">
    <name type="scientific">Daphnia pulex</name>
    <name type="common">Water flea</name>
    <dbReference type="NCBI Taxonomy" id="6669"/>
    <lineage>
        <taxon>Eukaryota</taxon>
        <taxon>Metazoa</taxon>
        <taxon>Ecdysozoa</taxon>
        <taxon>Arthropoda</taxon>
        <taxon>Crustacea</taxon>
        <taxon>Branchiopoda</taxon>
        <taxon>Diplostraca</taxon>
        <taxon>Cladocera</taxon>
        <taxon>Anomopoda</taxon>
        <taxon>Daphniidae</taxon>
        <taxon>Daphnia</taxon>
    </lineage>
</organism>
<dbReference type="InterPro" id="IPR032698">
    <property type="entry name" value="SirB1_N"/>
</dbReference>
<dbReference type="KEGG" id="dpx:DAPPUDRAFT_304321"/>
<evidence type="ECO:0000313" key="3">
    <source>
        <dbReference type="Proteomes" id="UP000000305"/>
    </source>
</evidence>
<dbReference type="HOGENOM" id="CLU_832257_0_0_1"/>
<dbReference type="InParanoid" id="E9GKP5"/>
<evidence type="ECO:0000313" key="2">
    <source>
        <dbReference type="EMBL" id="EFX79719.1"/>
    </source>
</evidence>
<sequence>MGFTEMDKDDISNFDNVYVDKVLQTKRGHWLVLLVIYHEIAKRLGILCLPVTADSKYIILKHRATSKNGTVDIYINPSKGNAWKGLPVSESSPFRVVPANIFFIQLVKYLAPCGVLHFHLLPCASILNKKNYLHYTRLACMITSRKVSAIEGYARWCNHFGYQLEQAMELLKSLECHDHNCLMECIQNLSEQQALIANREIFGRLPWTKYAAGLVMIYNDQEDFLEEKVYVNSDTTDTAKYQHNASLPGRLCVIISAQCKCKFCNRTGYRVLFDNGNLVCVSEEHLKLHPEGAVINNPHIGIFFERFDGRRYIPNTELMTQFPEDDAFAKSLIG</sequence>
<accession>E9GKP5</accession>
<dbReference type="PANTHER" id="PTHR31350">
    <property type="entry name" value="SI:DKEY-261L7.2"/>
    <property type="match status" value="1"/>
</dbReference>